<sequence length="871" mass="93632">TDLSSSNQDTVWAVNPETIGGSLFGPSSSYQLPTFLPHCPVSTFGRYNLNSPLNSQSTSLAALQSPPTSMKGSFGPVLGFFISLPRVFPAYFSAGLHPVRLESRKMVAIKSFAQLSLSRPSSQPAAQRATSDSLQSPTEHAAVPNLVRRPTCNEDYYLSDEQLVASKHSSRAKGLGATLTSKDANTTLAHPINLKVAWNGNSDGQALGPPVTKVSTFSSNKLTVPSKAQALASSTPTASNGHTTPVGSQPTTHKNLILNLRNVSSKSSSTLSRNATPLGSVPHSPPHLSATGALPNIANPIALHQLEASYVSKVGTRLRDLIDQVFPSALENGLVWNGRGAPKPSAAIEVIEALKHELEVCSCDSYIFRSLFRTAAIPALTVFAGRLDSLLILPANESSVAYVPKSVKEADHSLPVALRYNIEVVRCAWTSYSLIRGIMKGNEWGSEVTKVLRDGLTPFLSKMDAIIQQFMGPYLVEIKKQVTGCILKYQPAESSTPPPAKGHLSLSRTIPSLGGYGTWMTAAHPHEPLRELINLLEGIRKVLFVKLACGAESQRWMVSVATQAVWKGMLVFATSAFPLPTQAPQSSRTSQATSATNSNEGYLGLRGARHILHTGKRSPSPPLKPEMALHQELVQNLKVFSVAISDFVKDIAGIDPRSANSSLSCAGECNLCAQGFSVNPGDDGDLVREAMNEALEALSALQLVASSLLQPDRLRNSLIACTDSAMTLSSSLATRRAGDAQPACPTLTLALKELPPFILLHLIGSRISKDAGFRLPHDVWGISWADYQEELKGFVAAERWLPEVAHEMAQEVRRIQRLRSKTLEKISETRIPSPVKGASDSSASATTDPRVLDDVEWVNLLLLSIQVLVAC</sequence>
<dbReference type="AlphaFoldDB" id="A0A2S4VZI5"/>
<feature type="non-terminal residue" evidence="2">
    <location>
        <position position="871"/>
    </location>
</feature>
<name>A0A2S4VZI5_9BASI</name>
<feature type="region of interest" description="Disordered" evidence="1">
    <location>
        <begin position="227"/>
        <end position="252"/>
    </location>
</feature>
<comment type="caution">
    <text evidence="2">The sequence shown here is derived from an EMBL/GenBank/DDBJ whole genome shotgun (WGS) entry which is preliminary data.</text>
</comment>
<proteinExistence type="predicted"/>
<feature type="non-terminal residue" evidence="2">
    <location>
        <position position="1"/>
    </location>
</feature>
<accession>A0A2S4VZI5</accession>
<evidence type="ECO:0000313" key="3">
    <source>
        <dbReference type="Proteomes" id="UP000239156"/>
    </source>
</evidence>
<evidence type="ECO:0000256" key="1">
    <source>
        <dbReference type="SAM" id="MobiDB-lite"/>
    </source>
</evidence>
<keyword evidence="3" id="KW-1185">Reference proteome</keyword>
<dbReference type="Proteomes" id="UP000239156">
    <property type="component" value="Unassembled WGS sequence"/>
</dbReference>
<protein>
    <submittedName>
        <fullName evidence="2">Uncharacterized protein</fullName>
    </submittedName>
</protein>
<evidence type="ECO:0000313" key="2">
    <source>
        <dbReference type="EMBL" id="POW14926.1"/>
    </source>
</evidence>
<organism evidence="2 3">
    <name type="scientific">Puccinia striiformis</name>
    <dbReference type="NCBI Taxonomy" id="27350"/>
    <lineage>
        <taxon>Eukaryota</taxon>
        <taxon>Fungi</taxon>
        <taxon>Dikarya</taxon>
        <taxon>Basidiomycota</taxon>
        <taxon>Pucciniomycotina</taxon>
        <taxon>Pucciniomycetes</taxon>
        <taxon>Pucciniales</taxon>
        <taxon>Pucciniaceae</taxon>
        <taxon>Puccinia</taxon>
    </lineage>
</organism>
<reference evidence="2" key="1">
    <citation type="submission" date="2017-12" db="EMBL/GenBank/DDBJ databases">
        <title>Gene loss provides genomic basis for host adaptation in cereal stripe rust fungi.</title>
        <authorList>
            <person name="Xia C."/>
        </authorList>
    </citation>
    <scope>NUCLEOTIDE SEQUENCE [LARGE SCALE GENOMIC DNA]</scope>
    <source>
        <strain evidence="2">93-210</strain>
    </source>
</reference>
<dbReference type="EMBL" id="PKSL01000015">
    <property type="protein sequence ID" value="POW14926.1"/>
    <property type="molecule type" value="Genomic_DNA"/>
</dbReference>
<feature type="compositionally biased region" description="Polar residues" evidence="1">
    <location>
        <begin position="231"/>
        <end position="252"/>
    </location>
</feature>
<dbReference type="VEuPathDB" id="FungiDB:PSHT_07247"/>
<feature type="compositionally biased region" description="Polar residues" evidence="1">
    <location>
        <begin position="120"/>
        <end position="138"/>
    </location>
</feature>
<feature type="region of interest" description="Disordered" evidence="1">
    <location>
        <begin position="120"/>
        <end position="146"/>
    </location>
</feature>
<dbReference type="VEuPathDB" id="FungiDB:PSTT_02540"/>
<gene>
    <name evidence="2" type="ORF">PSTT_02540</name>
</gene>